<dbReference type="EMBL" id="VTOX01000004">
    <property type="protein sequence ID" value="NKE66829.1"/>
    <property type="molecule type" value="Genomic_DNA"/>
</dbReference>
<name>A0A7X6DGP1_9BURK</name>
<organism evidence="1 2">
    <name type="scientific">Ramlibacter lithotrophicus</name>
    <dbReference type="NCBI Taxonomy" id="2606681"/>
    <lineage>
        <taxon>Bacteria</taxon>
        <taxon>Pseudomonadati</taxon>
        <taxon>Pseudomonadota</taxon>
        <taxon>Betaproteobacteria</taxon>
        <taxon>Burkholderiales</taxon>
        <taxon>Comamonadaceae</taxon>
        <taxon>Ramlibacter</taxon>
    </lineage>
</organism>
<comment type="caution">
    <text evidence="1">The sequence shown here is derived from an EMBL/GenBank/DDBJ whole genome shotgun (WGS) entry which is preliminary data.</text>
</comment>
<evidence type="ECO:0000313" key="2">
    <source>
        <dbReference type="Proteomes" id="UP000521868"/>
    </source>
</evidence>
<protein>
    <submittedName>
        <fullName evidence="1">Uncharacterized protein</fullName>
    </submittedName>
</protein>
<evidence type="ECO:0000313" key="1">
    <source>
        <dbReference type="EMBL" id="NKE66829.1"/>
    </source>
</evidence>
<dbReference type="AlphaFoldDB" id="A0A7X6DGP1"/>
<dbReference type="Proteomes" id="UP000521868">
    <property type="component" value="Unassembled WGS sequence"/>
</dbReference>
<gene>
    <name evidence="1" type="ORF">RAMLITH_13430</name>
</gene>
<dbReference type="RefSeq" id="WP_168107947.1">
    <property type="nucleotide sequence ID" value="NZ_VTOX01000004.1"/>
</dbReference>
<proteinExistence type="predicted"/>
<reference evidence="1 2" key="1">
    <citation type="journal article" date="2020" name="Nature">
        <title>Bacterial chemolithoautotrophy via manganese oxidation.</title>
        <authorList>
            <person name="Yu H."/>
            <person name="Leadbetter J.R."/>
        </authorList>
    </citation>
    <scope>NUCLEOTIDE SEQUENCE [LARGE SCALE GENOMIC DNA]</scope>
    <source>
        <strain evidence="1 2">RBP-1</strain>
    </source>
</reference>
<keyword evidence="2" id="KW-1185">Reference proteome</keyword>
<accession>A0A7X6DGP1</accession>
<sequence>MARSVHWSGEFAAARDISRFLGGRNIKEQFAIVGMLLISASLHGDTAIGSRRGLGTPQVCEFCSVAHVVNAGATVNGDGPSTDLPILLSDWDAGPAVQRLIRR</sequence>